<comment type="similarity">
    <text evidence="6">Belongs to the insect chemoreceptor superfamily. Gustatory receptor (GR) family.</text>
</comment>
<dbReference type="VEuPathDB" id="VectorBase:SCAU016895"/>
<keyword evidence="2 6" id="KW-1003">Cell membrane</keyword>
<organism evidence="7 8">
    <name type="scientific">Stomoxys calcitrans</name>
    <name type="common">Stable fly</name>
    <name type="synonym">Conops calcitrans</name>
    <dbReference type="NCBI Taxonomy" id="35570"/>
    <lineage>
        <taxon>Eukaryota</taxon>
        <taxon>Metazoa</taxon>
        <taxon>Ecdysozoa</taxon>
        <taxon>Arthropoda</taxon>
        <taxon>Hexapoda</taxon>
        <taxon>Insecta</taxon>
        <taxon>Pterygota</taxon>
        <taxon>Neoptera</taxon>
        <taxon>Endopterygota</taxon>
        <taxon>Diptera</taxon>
        <taxon>Brachycera</taxon>
        <taxon>Muscomorpha</taxon>
        <taxon>Muscoidea</taxon>
        <taxon>Muscidae</taxon>
        <taxon>Stomoxys</taxon>
    </lineage>
</organism>
<reference evidence="7" key="1">
    <citation type="submission" date="2020-05" db="UniProtKB">
        <authorList>
            <consortium name="EnsemblMetazoa"/>
        </authorList>
    </citation>
    <scope>IDENTIFICATION</scope>
    <source>
        <strain evidence="7">USDA</strain>
    </source>
</reference>
<keyword evidence="3 6" id="KW-0812">Transmembrane</keyword>
<evidence type="ECO:0000313" key="8">
    <source>
        <dbReference type="Proteomes" id="UP000095300"/>
    </source>
</evidence>
<dbReference type="InterPro" id="IPR013604">
    <property type="entry name" value="7TM_chemorcpt"/>
</dbReference>
<evidence type="ECO:0000256" key="5">
    <source>
        <dbReference type="ARBA" id="ARBA00023136"/>
    </source>
</evidence>
<keyword evidence="6" id="KW-0807">Transducer</keyword>
<feature type="transmembrane region" description="Helical" evidence="6">
    <location>
        <begin position="311"/>
        <end position="334"/>
    </location>
</feature>
<comment type="subcellular location">
    <subcellularLocation>
        <location evidence="1 6">Cell membrane</location>
        <topology evidence="1 6">Multi-pass membrane protein</topology>
    </subcellularLocation>
</comment>
<sequence>MSRHLCDCLGACQALSRIMKTMRRCWNIIFFITLRIMIWLNQLALMAPFICTTKTKKISPEYSEEMISTKLEFRTNRLVTVINLVISLTLMAAIPYLVLIIPDLYNISRQKEMGIFQLIAQFCTAVDAGCTTLIMISQIINRKRVVELLNLYARIIEIMQYFEKNFVTFKIFCTLMLEFGMTVYNVWLSIPFITSATSRLNANGFCAYAALMFMNIFTSIFALGIFTLILVLLALSQQLERQLSHHQNIWNDEKIIQLIRMQDAIHHLMSSFVKTMQFAIFCYILMKFTTILCNIYTLLDYYATNQKMYPEFLVAIASVVLELYSIILMSYLCRRSQQKLPDEIEFVDNSVLWPQLQEFLILGLFLLNNEFALFLLSYSVNFIVIILQFHRNRSTNL</sequence>
<feature type="transmembrane region" description="Helical" evidence="6">
    <location>
        <begin position="78"/>
        <end position="101"/>
    </location>
</feature>
<dbReference type="EnsemblMetazoa" id="SCAU016895-RA">
    <property type="protein sequence ID" value="SCAU016895-PA"/>
    <property type="gene ID" value="SCAU016895"/>
</dbReference>
<proteinExistence type="inferred from homology"/>
<feature type="transmembrane region" description="Helical" evidence="6">
    <location>
        <begin position="28"/>
        <end position="51"/>
    </location>
</feature>
<evidence type="ECO:0000256" key="6">
    <source>
        <dbReference type="RuleBase" id="RU363108"/>
    </source>
</evidence>
<dbReference type="AlphaFoldDB" id="A0A2Y9D4K0"/>
<evidence type="ECO:0000256" key="3">
    <source>
        <dbReference type="ARBA" id="ARBA00022692"/>
    </source>
</evidence>
<feature type="transmembrane region" description="Helical" evidence="6">
    <location>
        <begin position="113"/>
        <end position="136"/>
    </location>
</feature>
<evidence type="ECO:0000256" key="2">
    <source>
        <dbReference type="ARBA" id="ARBA00022475"/>
    </source>
</evidence>
<dbReference type="Pfam" id="PF08395">
    <property type="entry name" value="7tm_7"/>
    <property type="match status" value="1"/>
</dbReference>
<keyword evidence="6" id="KW-0675">Receptor</keyword>
<feature type="transmembrane region" description="Helical" evidence="6">
    <location>
        <begin position="207"/>
        <end position="235"/>
    </location>
</feature>
<evidence type="ECO:0000313" key="7">
    <source>
        <dbReference type="EnsemblMetazoa" id="SCAU016895-PA"/>
    </source>
</evidence>
<dbReference type="GO" id="GO:0007165">
    <property type="term" value="P:signal transduction"/>
    <property type="evidence" value="ECO:0007669"/>
    <property type="project" value="UniProtKB-KW"/>
</dbReference>
<keyword evidence="4 6" id="KW-1133">Transmembrane helix</keyword>
<name>A0A2Y9D4K0_STOCA</name>
<comment type="caution">
    <text evidence="6">Lacks conserved residue(s) required for the propagation of feature annotation.</text>
</comment>
<accession>A0A2Y9D4K0</accession>
<evidence type="ECO:0000256" key="1">
    <source>
        <dbReference type="ARBA" id="ARBA00004651"/>
    </source>
</evidence>
<feature type="transmembrane region" description="Helical" evidence="6">
    <location>
        <begin position="278"/>
        <end position="299"/>
    </location>
</feature>
<dbReference type="GO" id="GO:0005886">
    <property type="term" value="C:plasma membrane"/>
    <property type="evidence" value="ECO:0007669"/>
    <property type="project" value="UniProtKB-SubCell"/>
</dbReference>
<comment type="function">
    <text evidence="6">Gustatory receptor which mediates acceptance or avoidance behavior, depending on its substrates.</text>
</comment>
<keyword evidence="8" id="KW-1185">Reference proteome</keyword>
<dbReference type="GO" id="GO:0050909">
    <property type="term" value="P:sensory perception of taste"/>
    <property type="evidence" value="ECO:0007669"/>
    <property type="project" value="InterPro"/>
</dbReference>
<evidence type="ECO:0000256" key="4">
    <source>
        <dbReference type="ARBA" id="ARBA00022989"/>
    </source>
</evidence>
<feature type="transmembrane region" description="Helical" evidence="6">
    <location>
        <begin position="167"/>
        <end position="187"/>
    </location>
</feature>
<keyword evidence="5 6" id="KW-0472">Membrane</keyword>
<dbReference type="Proteomes" id="UP000095300">
    <property type="component" value="Unassembled WGS sequence"/>
</dbReference>
<protein>
    <recommendedName>
        <fullName evidence="6">Gustatory receptor</fullName>
    </recommendedName>
</protein>
<feature type="transmembrane region" description="Helical" evidence="6">
    <location>
        <begin position="371"/>
        <end position="389"/>
    </location>
</feature>